<evidence type="ECO:0000259" key="2">
    <source>
        <dbReference type="Pfam" id="PF07992"/>
    </source>
</evidence>
<dbReference type="GO" id="GO:0016491">
    <property type="term" value="F:oxidoreductase activity"/>
    <property type="evidence" value="ECO:0007669"/>
    <property type="project" value="UniProtKB-KW"/>
</dbReference>
<evidence type="ECO:0000313" key="4">
    <source>
        <dbReference type="Proteomes" id="UP000477083"/>
    </source>
</evidence>
<evidence type="ECO:0000256" key="1">
    <source>
        <dbReference type="ARBA" id="ARBA00023002"/>
    </source>
</evidence>
<organism evidence="3 4">
    <name type="scientific">Frigidibacter albus</name>
    <dbReference type="NCBI Taxonomy" id="1465486"/>
    <lineage>
        <taxon>Bacteria</taxon>
        <taxon>Pseudomonadati</taxon>
        <taxon>Pseudomonadota</taxon>
        <taxon>Alphaproteobacteria</taxon>
        <taxon>Rhodobacterales</taxon>
        <taxon>Paracoccaceae</taxon>
        <taxon>Frigidibacter</taxon>
    </lineage>
</organism>
<gene>
    <name evidence="3" type="ORF">GS660_03790</name>
</gene>
<dbReference type="EMBL" id="WWNR01000002">
    <property type="protein sequence ID" value="MZQ88220.1"/>
    <property type="molecule type" value="Genomic_DNA"/>
</dbReference>
<reference evidence="3 4" key="1">
    <citation type="submission" date="2020-01" db="EMBL/GenBank/DDBJ databases">
        <title>Frigidibacter albus SP32T (=CGMCC 1.13995T).</title>
        <authorList>
            <person name="Liao X."/>
        </authorList>
    </citation>
    <scope>NUCLEOTIDE SEQUENCE [LARGE SCALE GENOMIC DNA]</scope>
    <source>
        <strain evidence="3 4">SP32</strain>
    </source>
</reference>
<protein>
    <submittedName>
        <fullName evidence="3">FAD-dependent oxidoreductase</fullName>
    </submittedName>
</protein>
<dbReference type="InterPro" id="IPR036188">
    <property type="entry name" value="FAD/NAD-bd_sf"/>
</dbReference>
<dbReference type="Pfam" id="PF07992">
    <property type="entry name" value="Pyr_redox_2"/>
    <property type="match status" value="1"/>
</dbReference>
<evidence type="ECO:0000313" key="3">
    <source>
        <dbReference type="EMBL" id="MZQ88220.1"/>
    </source>
</evidence>
<accession>A0A6L8VG56</accession>
<feature type="domain" description="FAD/NAD(P)-binding" evidence="2">
    <location>
        <begin position="2"/>
        <end position="295"/>
    </location>
</feature>
<dbReference type="PANTHER" id="PTHR42949">
    <property type="entry name" value="ANAEROBIC GLYCEROL-3-PHOSPHATE DEHYDROGENASE SUBUNIT B"/>
    <property type="match status" value="1"/>
</dbReference>
<dbReference type="InterPro" id="IPR023753">
    <property type="entry name" value="FAD/NAD-binding_dom"/>
</dbReference>
<dbReference type="OrthoDB" id="5287468at2"/>
<dbReference type="Gene3D" id="3.50.50.60">
    <property type="entry name" value="FAD/NAD(P)-binding domain"/>
    <property type="match status" value="2"/>
</dbReference>
<dbReference type="PANTHER" id="PTHR42949:SF3">
    <property type="entry name" value="ANAEROBIC GLYCEROL-3-PHOSPHATE DEHYDROGENASE SUBUNIT B"/>
    <property type="match status" value="1"/>
</dbReference>
<dbReference type="SUPFAM" id="SSF51905">
    <property type="entry name" value="FAD/NAD(P)-binding domain"/>
    <property type="match status" value="1"/>
</dbReference>
<dbReference type="Proteomes" id="UP000477083">
    <property type="component" value="Unassembled WGS sequence"/>
</dbReference>
<proteinExistence type="predicted"/>
<dbReference type="InterPro" id="IPR051691">
    <property type="entry name" value="Metab_Enz_Cyan_OpOx_G3PDH"/>
</dbReference>
<comment type="caution">
    <text evidence="3">The sequence shown here is derived from an EMBL/GenBank/DDBJ whole genome shotgun (WGS) entry which is preliminary data.</text>
</comment>
<keyword evidence="4" id="KW-1185">Reference proteome</keyword>
<name>A0A6L8VG56_9RHOB</name>
<keyword evidence="1" id="KW-0560">Oxidoreductase</keyword>
<dbReference type="PRINTS" id="PR00368">
    <property type="entry name" value="FADPNR"/>
</dbReference>
<sequence>MAVIGAGPAGLAAAAELRACGAGRVIVLDRAQVPGGGARHCDLPAYGLREFLRPLRGPAYAARLAQAAWDSGALIFPGTAVTALHSGPRLTVSTPGGTQEIVARRVLVCTGARESGWAERQIAGSGAAGVLTTAELKRRLHHGGRLPFQSPLLLGTEAVALSALLTCQDAGIHPVAVVEPSSRVIARWPAGLLPRILGIPLLLNTDLVGIEGETGLREMVLRGPDGAERRLQADGVILTGRYLPEAGLLRGHLALDPRTGGPEVDQFGRCSDPGYFAAGNLLRPVETASWCWREGRRAARAIAASLRGALPPRAGGLLLEVEGPTLKYVVPQRLVTRGCGEGAADMLQLRVTRPVMGRLVVTRGGEELWSGRIRSGPERRLTLPIGGLPVGESGVLSLRVDEELL</sequence>
<dbReference type="AlphaFoldDB" id="A0A6L8VG56"/>